<accession>A0A426ZVI5</accession>
<dbReference type="InterPro" id="IPR013525">
    <property type="entry name" value="ABC2_TM"/>
</dbReference>
<dbReference type="EMBL" id="AMZH03004849">
    <property type="protein sequence ID" value="RRT67988.1"/>
    <property type="molecule type" value="Genomic_DNA"/>
</dbReference>
<feature type="compositionally biased region" description="Basic residues" evidence="7">
    <location>
        <begin position="173"/>
        <end position="184"/>
    </location>
</feature>
<evidence type="ECO:0000256" key="6">
    <source>
        <dbReference type="ARBA" id="ARBA00023136"/>
    </source>
</evidence>
<dbReference type="GO" id="GO:0140359">
    <property type="term" value="F:ABC-type transporter activity"/>
    <property type="evidence" value="ECO:0007669"/>
    <property type="project" value="InterPro"/>
</dbReference>
<proteinExistence type="inferred from homology"/>
<dbReference type="Proteomes" id="UP000287651">
    <property type="component" value="Unassembled WGS sequence"/>
</dbReference>
<feature type="transmembrane region" description="Helical" evidence="8">
    <location>
        <begin position="64"/>
        <end position="94"/>
    </location>
</feature>
<evidence type="ECO:0000256" key="4">
    <source>
        <dbReference type="ARBA" id="ARBA00022692"/>
    </source>
</evidence>
<dbReference type="AlphaFoldDB" id="A0A426ZVI5"/>
<gene>
    <name evidence="10" type="ORF">B296_00011185</name>
</gene>
<protein>
    <recommendedName>
        <fullName evidence="9">ABC-2 type transporter transmembrane domain-containing protein</fullName>
    </recommendedName>
</protein>
<comment type="caution">
    <text evidence="10">The sequence shown here is derived from an EMBL/GenBank/DDBJ whole genome shotgun (WGS) entry which is preliminary data.</text>
</comment>
<feature type="transmembrane region" description="Helical" evidence="8">
    <location>
        <begin position="25"/>
        <end position="44"/>
    </location>
</feature>
<reference evidence="10 11" key="1">
    <citation type="journal article" date="2014" name="Agronomy (Basel)">
        <title>A Draft Genome Sequence for Ensete ventricosum, the Drought-Tolerant Tree Against Hunger.</title>
        <authorList>
            <person name="Harrison J."/>
            <person name="Moore K.A."/>
            <person name="Paszkiewicz K."/>
            <person name="Jones T."/>
            <person name="Grant M."/>
            <person name="Ambacheew D."/>
            <person name="Muzemil S."/>
            <person name="Studholme D.J."/>
        </authorList>
    </citation>
    <scope>NUCLEOTIDE SEQUENCE [LARGE SCALE GENOMIC DNA]</scope>
</reference>
<dbReference type="PANTHER" id="PTHR48042">
    <property type="entry name" value="ABC TRANSPORTER G FAMILY MEMBER 11"/>
    <property type="match status" value="1"/>
</dbReference>
<feature type="domain" description="ABC-2 type transporter transmembrane" evidence="9">
    <location>
        <begin position="2"/>
        <end position="98"/>
    </location>
</feature>
<keyword evidence="3" id="KW-0813">Transport</keyword>
<evidence type="ECO:0000256" key="1">
    <source>
        <dbReference type="ARBA" id="ARBA00004141"/>
    </source>
</evidence>
<evidence type="ECO:0000256" key="2">
    <source>
        <dbReference type="ARBA" id="ARBA00005814"/>
    </source>
</evidence>
<keyword evidence="6 8" id="KW-0472">Membrane</keyword>
<keyword evidence="5 8" id="KW-1133">Transmembrane helix</keyword>
<evidence type="ECO:0000259" key="9">
    <source>
        <dbReference type="Pfam" id="PF01061"/>
    </source>
</evidence>
<dbReference type="Pfam" id="PF01061">
    <property type="entry name" value="ABC2_membrane"/>
    <property type="match status" value="1"/>
</dbReference>
<comment type="subcellular location">
    <subcellularLocation>
        <location evidence="1">Membrane</location>
        <topology evidence="1">Multi-pass membrane protein</topology>
    </subcellularLocation>
</comment>
<evidence type="ECO:0000256" key="8">
    <source>
        <dbReference type="SAM" id="Phobius"/>
    </source>
</evidence>
<evidence type="ECO:0000313" key="10">
    <source>
        <dbReference type="EMBL" id="RRT67988.1"/>
    </source>
</evidence>
<evidence type="ECO:0000313" key="11">
    <source>
        <dbReference type="Proteomes" id="UP000287651"/>
    </source>
</evidence>
<evidence type="ECO:0000256" key="3">
    <source>
        <dbReference type="ARBA" id="ARBA00022448"/>
    </source>
</evidence>
<evidence type="ECO:0000256" key="5">
    <source>
        <dbReference type="ARBA" id="ARBA00022989"/>
    </source>
</evidence>
<keyword evidence="4 8" id="KW-0812">Transmembrane</keyword>
<dbReference type="GO" id="GO:0016020">
    <property type="term" value="C:membrane"/>
    <property type="evidence" value="ECO:0007669"/>
    <property type="project" value="UniProtKB-SubCell"/>
</dbReference>
<dbReference type="PANTHER" id="PTHR48042:SF18">
    <property type="entry name" value="ABC TRANSPORTER G FAMILY MEMBER 12"/>
    <property type="match status" value="1"/>
</dbReference>
<dbReference type="InterPro" id="IPR052215">
    <property type="entry name" value="Plant_ABCG"/>
</dbReference>
<feature type="region of interest" description="Disordered" evidence="7">
    <location>
        <begin position="173"/>
        <end position="198"/>
    </location>
</feature>
<sequence length="198" mass="22004">MVVSVCAGTVYFDIGKSYTAIQARASCGGFISGFMTFMSIGGFPCFIEEMKVFTHERLNGHYGVAVYILSNFLSSSPFLVAIAFTTGSITYFMVKFRKGNYDDDGRVLSLATRSSEACLAISSFLDQLWFMGIAGLIPHLNDFPCMFKEKASPVFRMIYARVTLKQIMKLKRRTMSSSSRHPRQHPMALQEGLGSPPP</sequence>
<evidence type="ECO:0000256" key="7">
    <source>
        <dbReference type="SAM" id="MobiDB-lite"/>
    </source>
</evidence>
<comment type="similarity">
    <text evidence="2">Belongs to the ABC transporter superfamily. ABCG family. Eye pigment precursor importer (TC 3.A.1.204) subfamily.</text>
</comment>
<name>A0A426ZVI5_ENSVE</name>
<organism evidence="10 11">
    <name type="scientific">Ensete ventricosum</name>
    <name type="common">Abyssinian banana</name>
    <name type="synonym">Musa ensete</name>
    <dbReference type="NCBI Taxonomy" id="4639"/>
    <lineage>
        <taxon>Eukaryota</taxon>
        <taxon>Viridiplantae</taxon>
        <taxon>Streptophyta</taxon>
        <taxon>Embryophyta</taxon>
        <taxon>Tracheophyta</taxon>
        <taxon>Spermatophyta</taxon>
        <taxon>Magnoliopsida</taxon>
        <taxon>Liliopsida</taxon>
        <taxon>Zingiberales</taxon>
        <taxon>Musaceae</taxon>
        <taxon>Ensete</taxon>
    </lineage>
</organism>